<dbReference type="SMART" id="SM00320">
    <property type="entry name" value="WD40"/>
    <property type="match status" value="1"/>
</dbReference>
<dbReference type="Proteomes" id="UP001055439">
    <property type="component" value="Chromosome 5"/>
</dbReference>
<dbReference type="Gene3D" id="2.130.10.10">
    <property type="entry name" value="YVTN repeat-like/Quinoprotein amine dehydrogenase"/>
    <property type="match status" value="1"/>
</dbReference>
<evidence type="ECO:0000256" key="1">
    <source>
        <dbReference type="PROSITE-ProRule" id="PRU00221"/>
    </source>
</evidence>
<organism evidence="4 5">
    <name type="scientific">Musa troglodytarum</name>
    <name type="common">fe'i banana</name>
    <dbReference type="NCBI Taxonomy" id="320322"/>
    <lineage>
        <taxon>Eukaryota</taxon>
        <taxon>Viridiplantae</taxon>
        <taxon>Streptophyta</taxon>
        <taxon>Embryophyta</taxon>
        <taxon>Tracheophyta</taxon>
        <taxon>Spermatophyta</taxon>
        <taxon>Magnoliopsida</taxon>
        <taxon>Liliopsida</taxon>
        <taxon>Zingiberales</taxon>
        <taxon>Musaceae</taxon>
        <taxon>Musa</taxon>
    </lineage>
</organism>
<feature type="region of interest" description="Disordered" evidence="2">
    <location>
        <begin position="55"/>
        <end position="75"/>
    </location>
</feature>
<dbReference type="EMBL" id="CP097507">
    <property type="protein sequence ID" value="URE00263.1"/>
    <property type="molecule type" value="Genomic_DNA"/>
</dbReference>
<proteinExistence type="predicted"/>
<dbReference type="InterPro" id="IPR001680">
    <property type="entry name" value="WD40_rpt"/>
</dbReference>
<evidence type="ECO:0000256" key="2">
    <source>
        <dbReference type="SAM" id="MobiDB-lite"/>
    </source>
</evidence>
<evidence type="ECO:0000313" key="5">
    <source>
        <dbReference type="Proteomes" id="UP001055439"/>
    </source>
</evidence>
<dbReference type="OrthoDB" id="5600002at2759"/>
<dbReference type="PROSITE" id="PS50294">
    <property type="entry name" value="WD_REPEATS_REGION"/>
    <property type="match status" value="1"/>
</dbReference>
<feature type="compositionally biased region" description="Polar residues" evidence="2">
    <location>
        <begin position="136"/>
        <end position="148"/>
    </location>
</feature>
<gene>
    <name evidence="4" type="ORF">MUK42_20205</name>
</gene>
<dbReference type="InterPro" id="IPR036322">
    <property type="entry name" value="WD40_repeat_dom_sf"/>
</dbReference>
<accession>A0A9E7JZA2</accession>
<dbReference type="InterPro" id="IPR015943">
    <property type="entry name" value="WD40/YVTN_repeat-like_dom_sf"/>
</dbReference>
<feature type="compositionally biased region" description="Low complexity" evidence="2">
    <location>
        <begin position="166"/>
        <end position="185"/>
    </location>
</feature>
<dbReference type="PROSITE" id="PS50082">
    <property type="entry name" value="WD_REPEATS_2"/>
    <property type="match status" value="1"/>
</dbReference>
<feature type="transmembrane region" description="Helical" evidence="3">
    <location>
        <begin position="314"/>
        <end position="337"/>
    </location>
</feature>
<evidence type="ECO:0000313" key="4">
    <source>
        <dbReference type="EMBL" id="URE00263.1"/>
    </source>
</evidence>
<dbReference type="PANTHER" id="PTHR44376">
    <property type="entry name" value="TRANSCRIPTIONAL REGULATOR OF FILAMENTOUS GROWTH FLO8"/>
    <property type="match status" value="1"/>
</dbReference>
<dbReference type="SUPFAM" id="SSF50978">
    <property type="entry name" value="WD40 repeat-like"/>
    <property type="match status" value="1"/>
</dbReference>
<evidence type="ECO:0000256" key="3">
    <source>
        <dbReference type="SAM" id="Phobius"/>
    </source>
</evidence>
<keyword evidence="3" id="KW-0472">Membrane</keyword>
<feature type="repeat" description="WD" evidence="1">
    <location>
        <begin position="276"/>
        <end position="308"/>
    </location>
</feature>
<dbReference type="GO" id="GO:0003714">
    <property type="term" value="F:transcription corepressor activity"/>
    <property type="evidence" value="ECO:0007669"/>
    <property type="project" value="InterPro"/>
</dbReference>
<dbReference type="InterPro" id="IPR044716">
    <property type="entry name" value="LEUNIG-like"/>
</dbReference>
<feature type="compositionally biased region" description="Basic and acidic residues" evidence="2">
    <location>
        <begin position="1"/>
        <end position="13"/>
    </location>
</feature>
<keyword evidence="3" id="KW-0812">Transmembrane</keyword>
<protein>
    <submittedName>
        <fullName evidence="4">LisH</fullName>
    </submittedName>
</protein>
<sequence length="338" mass="36695">MYEECLKNPHSMDSETSSQLLDPSGMALLKSTTSNPGQLVHGNSGSISATLQQMQARNQQTTGLDQLRPNLGPQVQKPFISTPAQFQLMSPQQQQQFLSQAHAQGNLGGSSTIEDMDPRRFRALPKGSLNGKEGQPTGTDGSIGSPIQSDLPKIRHDQAEYLMKMQQSLTQQPQEQLQQQQQLEQNNRRRKQPSSSGAANSTGTGNTMGPSPNSPSSIPFTHTAGDGVGIAGNLNHISSMPKSLMMYSADGPGIASSSNQMTVLWNMDTLQTESTQEEHSLIITDVRFRPNSTQLATSSFDRLVKLWDSAQVRIGSFSTLPCFFSILLCGCALCVYYG</sequence>
<feature type="region of interest" description="Disordered" evidence="2">
    <location>
        <begin position="166"/>
        <end position="224"/>
    </location>
</feature>
<keyword evidence="1" id="KW-0853">WD repeat</keyword>
<dbReference type="Pfam" id="PF00400">
    <property type="entry name" value="WD40"/>
    <property type="match status" value="1"/>
</dbReference>
<keyword evidence="5" id="KW-1185">Reference proteome</keyword>
<feature type="compositionally biased region" description="Low complexity" evidence="2">
    <location>
        <begin position="194"/>
        <end position="207"/>
    </location>
</feature>
<keyword evidence="3" id="KW-1133">Transmembrane helix</keyword>
<feature type="region of interest" description="Disordered" evidence="2">
    <location>
        <begin position="1"/>
        <end position="20"/>
    </location>
</feature>
<dbReference type="PANTHER" id="PTHR44376:SF9">
    <property type="entry name" value="TRANSCRIPTIONAL COREPRESSOR LEUNIG_HOMOLOG"/>
    <property type="match status" value="1"/>
</dbReference>
<feature type="region of interest" description="Disordered" evidence="2">
    <location>
        <begin position="105"/>
        <end position="150"/>
    </location>
</feature>
<dbReference type="AlphaFoldDB" id="A0A9E7JZA2"/>
<reference evidence="4" key="1">
    <citation type="submission" date="2022-05" db="EMBL/GenBank/DDBJ databases">
        <title>The Musa troglodytarum L. genome provides insights into the mechanism of non-climacteric behaviour and enrichment of carotenoids.</title>
        <authorList>
            <person name="Wang J."/>
        </authorList>
    </citation>
    <scope>NUCLEOTIDE SEQUENCE</scope>
    <source>
        <tissue evidence="4">Leaf</tissue>
    </source>
</reference>
<feature type="compositionally biased region" description="Polar residues" evidence="2">
    <location>
        <begin position="55"/>
        <end position="64"/>
    </location>
</feature>
<feature type="compositionally biased region" description="Polar residues" evidence="2">
    <location>
        <begin position="208"/>
        <end position="220"/>
    </location>
</feature>
<name>A0A9E7JZA2_9LILI</name>